<evidence type="ECO:0000259" key="3">
    <source>
        <dbReference type="PROSITE" id="PS50158"/>
    </source>
</evidence>
<accession>A0A484KQ58</accession>
<reference evidence="4 5" key="1">
    <citation type="submission" date="2018-04" db="EMBL/GenBank/DDBJ databases">
        <authorList>
            <person name="Vogel A."/>
        </authorList>
    </citation>
    <scope>NUCLEOTIDE SEQUENCE [LARGE SCALE GENOMIC DNA]</scope>
</reference>
<name>A0A484KQ58_9ASTE</name>
<dbReference type="OrthoDB" id="415822at2759"/>
<dbReference type="PANTHER" id="PTHR33710:SF13">
    <property type="entry name" value="ENDONUCLEASE_EXONUCLEASE_PHOSPHATASE FAMILY PROTEIN"/>
    <property type="match status" value="1"/>
</dbReference>
<gene>
    <name evidence="4" type="ORF">CCAM_LOCUS7830</name>
</gene>
<dbReference type="Pfam" id="PF00078">
    <property type="entry name" value="RVT_1"/>
    <property type="match status" value="1"/>
</dbReference>
<dbReference type="GO" id="GO:0003676">
    <property type="term" value="F:nucleic acid binding"/>
    <property type="evidence" value="ECO:0007669"/>
    <property type="project" value="InterPro"/>
</dbReference>
<dbReference type="InterPro" id="IPR005135">
    <property type="entry name" value="Endo/exonuclease/phosphatase"/>
</dbReference>
<dbReference type="InterPro" id="IPR001878">
    <property type="entry name" value="Znf_CCHC"/>
</dbReference>
<dbReference type="SUPFAM" id="SSF57756">
    <property type="entry name" value="Retrovirus zinc finger-like domains"/>
    <property type="match status" value="1"/>
</dbReference>
<dbReference type="InterPro" id="IPR036691">
    <property type="entry name" value="Endo/exonu/phosph_ase_sf"/>
</dbReference>
<protein>
    <recommendedName>
        <fullName evidence="3">CCHC-type domain-containing protein</fullName>
    </recommendedName>
</protein>
<dbReference type="PROSITE" id="PS50158">
    <property type="entry name" value="ZF_CCHC"/>
    <property type="match status" value="1"/>
</dbReference>
<keyword evidence="1" id="KW-0863">Zinc-finger</keyword>
<dbReference type="InterPro" id="IPR000477">
    <property type="entry name" value="RT_dom"/>
</dbReference>
<evidence type="ECO:0000256" key="1">
    <source>
        <dbReference type="PROSITE-ProRule" id="PRU00047"/>
    </source>
</evidence>
<feature type="region of interest" description="Disordered" evidence="2">
    <location>
        <begin position="984"/>
        <end position="1055"/>
    </location>
</feature>
<dbReference type="SUPFAM" id="SSF56219">
    <property type="entry name" value="DNase I-like"/>
    <property type="match status" value="1"/>
</dbReference>
<evidence type="ECO:0000313" key="5">
    <source>
        <dbReference type="Proteomes" id="UP000595140"/>
    </source>
</evidence>
<keyword evidence="5" id="KW-1185">Reference proteome</keyword>
<dbReference type="EMBL" id="OOIL02000516">
    <property type="protein sequence ID" value="VFQ66054.1"/>
    <property type="molecule type" value="Genomic_DNA"/>
</dbReference>
<dbReference type="GO" id="GO:0003824">
    <property type="term" value="F:catalytic activity"/>
    <property type="evidence" value="ECO:0007669"/>
    <property type="project" value="InterPro"/>
</dbReference>
<evidence type="ECO:0000256" key="2">
    <source>
        <dbReference type="SAM" id="MobiDB-lite"/>
    </source>
</evidence>
<feature type="compositionally biased region" description="Polar residues" evidence="2">
    <location>
        <begin position="104"/>
        <end position="117"/>
    </location>
</feature>
<feature type="domain" description="CCHC-type" evidence="3">
    <location>
        <begin position="1314"/>
        <end position="1329"/>
    </location>
</feature>
<dbReference type="Pfam" id="PF14223">
    <property type="entry name" value="Retrotran_gag_2"/>
    <property type="match status" value="1"/>
</dbReference>
<feature type="region of interest" description="Disordered" evidence="2">
    <location>
        <begin position="66"/>
        <end position="119"/>
    </location>
</feature>
<organism evidence="4 5">
    <name type="scientific">Cuscuta campestris</name>
    <dbReference type="NCBI Taxonomy" id="132261"/>
    <lineage>
        <taxon>Eukaryota</taxon>
        <taxon>Viridiplantae</taxon>
        <taxon>Streptophyta</taxon>
        <taxon>Embryophyta</taxon>
        <taxon>Tracheophyta</taxon>
        <taxon>Spermatophyta</taxon>
        <taxon>Magnoliopsida</taxon>
        <taxon>eudicotyledons</taxon>
        <taxon>Gunneridae</taxon>
        <taxon>Pentapetalae</taxon>
        <taxon>asterids</taxon>
        <taxon>lamiids</taxon>
        <taxon>Solanales</taxon>
        <taxon>Convolvulaceae</taxon>
        <taxon>Cuscuteae</taxon>
        <taxon>Cuscuta</taxon>
        <taxon>Cuscuta subgen. Grammica</taxon>
        <taxon>Cuscuta sect. Cleistogrammica</taxon>
    </lineage>
</organism>
<keyword evidence="1" id="KW-0479">Metal-binding</keyword>
<evidence type="ECO:0000313" key="4">
    <source>
        <dbReference type="EMBL" id="VFQ66054.1"/>
    </source>
</evidence>
<keyword evidence="1" id="KW-0862">Zinc</keyword>
<sequence length="1377" mass="155137">MDDYTVNRDRREGARICIELDLSVSPPPKLHIRMGGKDFFTNCTYEDKPLFCNLCSLLGHKESQHNHAQKYQDTGNLPSGKVSGGTAKGNGEQWQTVKNKKTKLQLQSQADRTNGKTLQHGPKKFEWKVKNTTLHPNRFSPLNLMDNTVTQLGPTIMDPIQQESLSCQLLDLQPLVSTSPGEKSSSFFPSLQEAKEYFYRKTTYLKDTPHQVKADRKNTPFMGSTYSLDDCLHNLSPEKGLAMLVEELQHSTQTEEEENHTEMVRHSDDEEVEYVRDSSELKPQSFKIPEANAIPISAPRRKKNKKEGPLMTIVTRSHKGHKDFNKYYASSNNKIWVFWSDIHLTLFNIEEDVQWVNCDLMDTITKENLRITTVYGRHTGQERRELWAGLVKLIPMSKWIVGGDFNTVADYSEHDGKNHPNARDMEEFKACISSCGLTTPHTIGSLFTWSGNRSNGRVMRRLDRVLVNNKMLEEFEDISIMHLSKTSSDHKPLLLQCKKEPLGGPKPFRFLDAWLNHPTFLKVVTDSWDKTNQHGGMEGLARKLKELKGHIMDWNTKTFGNIFSNLKGAEQTAIQAQENFEKDPSPANREQENKAKAQLILAIDYELSYWKQKANIKWMEDGDCNSKFFHAFVKGRRAKNQIRRIVDSQGKEHTDREVIHNMAIDYYNNLFNSKKDIVTTPVLDYLETVITQEDNDKLSKIPTAEEIREAVWSINPNSAPGPDGFNGSFFREAWHIIQNDVISATQEFFIGINLPKSYGSTFLSLIPKIDNPKSFGDYRPISLSTFMSKVNTRILVDRIQQLLPKIISSEQTGFQTGMGVDEQILLVEEMVHKIDSKIRGGNVIIKLDMAKSFDNLEWDYIQGILKKLGFSEHNQGLLLANLRGTHISIMINGSPKAVAKTVTSSLLPCRKNLSSGSSKENRAVVSLPANCGETMELQFFLALEHWTNNADVLWLATARYQDDGHQGKVPIDLLRILSRSPKWQQLNNSDGGSSKKRSSVDTEVEVDDTIGSSEQRPPFNVADSDDEDPIPRPIRRKKEKSIASGSGGSGSVSVSSHDDIVQAMVVVASVDVEMHRSFARSVQMANNNTNNLALRSILDKDKLNGTNFVDWKRNLSIILCMDEKEYVLEKPIPPVPPANAPKAVKDAYEKHHEDMKAHEMIVALRQLYQGQSRHERFLVSKALFSCKLSSGNPVGPHVLKMIGYITNLETLGFSLQKELATDLILQSLPELYKGFVMNYMMHDLDKPLPELLKMLQTAEENLTNGKGASVLMVQGGKGKPKKGIKIKARTVGKPKSKSTSSATQKPVGGVAKGKCHHCGKAGHWRRNCKTYLATKKKEGTTISSEVYVIEVNMSISSSWVLDTGCGSHIYTTMQGLK</sequence>
<dbReference type="Gene3D" id="4.10.60.10">
    <property type="entry name" value="Zinc finger, CCHC-type"/>
    <property type="match status" value="1"/>
</dbReference>
<dbReference type="GO" id="GO:0008270">
    <property type="term" value="F:zinc ion binding"/>
    <property type="evidence" value="ECO:0007669"/>
    <property type="project" value="UniProtKB-KW"/>
</dbReference>
<proteinExistence type="predicted"/>
<dbReference type="PANTHER" id="PTHR33710">
    <property type="entry name" value="BNAC02G09200D PROTEIN"/>
    <property type="match status" value="1"/>
</dbReference>
<dbReference type="InterPro" id="IPR036875">
    <property type="entry name" value="Znf_CCHC_sf"/>
</dbReference>
<dbReference type="Proteomes" id="UP000595140">
    <property type="component" value="Unassembled WGS sequence"/>
</dbReference>
<dbReference type="Pfam" id="PF03372">
    <property type="entry name" value="Exo_endo_phos"/>
    <property type="match status" value="1"/>
</dbReference>
<dbReference type="InterPro" id="IPR043502">
    <property type="entry name" value="DNA/RNA_pol_sf"/>
</dbReference>
<dbReference type="Gene3D" id="3.60.10.10">
    <property type="entry name" value="Endonuclease/exonuclease/phosphatase"/>
    <property type="match status" value="1"/>
</dbReference>
<feature type="region of interest" description="Disordered" evidence="2">
    <location>
        <begin position="1289"/>
        <end position="1308"/>
    </location>
</feature>
<dbReference type="SUPFAM" id="SSF56672">
    <property type="entry name" value="DNA/RNA polymerases"/>
    <property type="match status" value="1"/>
</dbReference>